<name>A0A6J4SWL1_9ACTN</name>
<dbReference type="PANTHER" id="PTHR43343">
    <property type="entry name" value="PEPTIDASE S12"/>
    <property type="match status" value="1"/>
</dbReference>
<dbReference type="InterPro" id="IPR001940">
    <property type="entry name" value="Peptidase_S1C"/>
</dbReference>
<feature type="domain" description="PDZ" evidence="4">
    <location>
        <begin position="264"/>
        <end position="354"/>
    </location>
</feature>
<dbReference type="GO" id="GO:0004252">
    <property type="term" value="F:serine-type endopeptidase activity"/>
    <property type="evidence" value="ECO:0007669"/>
    <property type="project" value="InterPro"/>
</dbReference>
<dbReference type="Gene3D" id="2.30.42.10">
    <property type="match status" value="1"/>
</dbReference>
<feature type="compositionally biased region" description="Basic and acidic residues" evidence="3">
    <location>
        <begin position="40"/>
        <end position="49"/>
    </location>
</feature>
<dbReference type="InterPro" id="IPR051201">
    <property type="entry name" value="Chloro_Bact_Ser_Proteases"/>
</dbReference>
<dbReference type="SMART" id="SM00228">
    <property type="entry name" value="PDZ"/>
    <property type="match status" value="1"/>
</dbReference>
<dbReference type="PANTHER" id="PTHR43343:SF3">
    <property type="entry name" value="PROTEASE DO-LIKE 8, CHLOROPLASTIC"/>
    <property type="match status" value="1"/>
</dbReference>
<dbReference type="EMBL" id="CADCVK010000426">
    <property type="protein sequence ID" value="CAA9507587.1"/>
    <property type="molecule type" value="Genomic_DNA"/>
</dbReference>
<proteinExistence type="predicted"/>
<dbReference type="PRINTS" id="PR00834">
    <property type="entry name" value="PROTEASES2C"/>
</dbReference>
<dbReference type="InterPro" id="IPR036034">
    <property type="entry name" value="PDZ_sf"/>
</dbReference>
<evidence type="ECO:0000256" key="2">
    <source>
        <dbReference type="ARBA" id="ARBA00022801"/>
    </source>
</evidence>
<sequence length="373" mass="37186">MWSSLEAGSGAGGGTGDVTIKQAPAPREPSESASVGDEGPSVRDVYREDGPGVVSVDVTSEETGPGGGSGFVLDEGGHIVTNQHVVEGAENISVKFAGGVREPAELVGEDASTDVAVIRVDAPESLLRPLTLGDSGALGVGDPVIAIGNPLNVGISVSTGIVSGTGRPIEAPNGFTIDNAVQTDAAISSGNSGGPLLDARGTVIGINSQVASAGSQGVAQGVGFAVPIDTVRSVVEELITTGEVVHGFIGVRMFQLGIDEISAYTGLSPEELSDRYGLPANGALVNEVTPGGPADEAGISGGGGSEDIEAVPGVPVEGDVITAVDGEKVAASDEVIEAVNATDPGDKLTLTVVSPDEDPREVEVTIAPRPEDS</sequence>
<dbReference type="InterPro" id="IPR009003">
    <property type="entry name" value="Peptidase_S1_PA"/>
</dbReference>
<organism evidence="5">
    <name type="scientific">uncultured Rubrobacteraceae bacterium</name>
    <dbReference type="NCBI Taxonomy" id="349277"/>
    <lineage>
        <taxon>Bacteria</taxon>
        <taxon>Bacillati</taxon>
        <taxon>Actinomycetota</taxon>
        <taxon>Rubrobacteria</taxon>
        <taxon>Rubrobacterales</taxon>
        <taxon>Rubrobacteraceae</taxon>
        <taxon>environmental samples</taxon>
    </lineage>
</organism>
<evidence type="ECO:0000259" key="4">
    <source>
        <dbReference type="PROSITE" id="PS50106"/>
    </source>
</evidence>
<feature type="region of interest" description="Disordered" evidence="3">
    <location>
        <begin position="340"/>
        <end position="373"/>
    </location>
</feature>
<dbReference type="Gene3D" id="2.40.10.120">
    <property type="match status" value="1"/>
</dbReference>
<dbReference type="PROSITE" id="PS50106">
    <property type="entry name" value="PDZ"/>
    <property type="match status" value="1"/>
</dbReference>
<evidence type="ECO:0000313" key="5">
    <source>
        <dbReference type="EMBL" id="CAA9507587.1"/>
    </source>
</evidence>
<feature type="region of interest" description="Disordered" evidence="3">
    <location>
        <begin position="1"/>
        <end position="49"/>
    </location>
</feature>
<dbReference type="Pfam" id="PF13365">
    <property type="entry name" value="Trypsin_2"/>
    <property type="match status" value="1"/>
</dbReference>
<dbReference type="GO" id="GO:0006508">
    <property type="term" value="P:proteolysis"/>
    <property type="evidence" value="ECO:0007669"/>
    <property type="project" value="UniProtKB-KW"/>
</dbReference>
<dbReference type="InterPro" id="IPR001478">
    <property type="entry name" value="PDZ"/>
</dbReference>
<dbReference type="SUPFAM" id="SSF50156">
    <property type="entry name" value="PDZ domain-like"/>
    <property type="match status" value="1"/>
</dbReference>
<dbReference type="SUPFAM" id="SSF50494">
    <property type="entry name" value="Trypsin-like serine proteases"/>
    <property type="match status" value="1"/>
</dbReference>
<protein>
    <submittedName>
        <fullName evidence="5">Serine protease</fullName>
    </submittedName>
</protein>
<dbReference type="AlphaFoldDB" id="A0A6J4SWL1"/>
<evidence type="ECO:0000256" key="3">
    <source>
        <dbReference type="SAM" id="MobiDB-lite"/>
    </source>
</evidence>
<reference evidence="5" key="1">
    <citation type="submission" date="2020-02" db="EMBL/GenBank/DDBJ databases">
        <authorList>
            <person name="Meier V. D."/>
        </authorList>
    </citation>
    <scope>NUCLEOTIDE SEQUENCE</scope>
    <source>
        <strain evidence="5">AVDCRST_MAG12</strain>
    </source>
</reference>
<evidence type="ECO:0000256" key="1">
    <source>
        <dbReference type="ARBA" id="ARBA00022670"/>
    </source>
</evidence>
<accession>A0A6J4SWL1</accession>
<keyword evidence="1 5" id="KW-0645">Protease</keyword>
<gene>
    <name evidence="5" type="ORF">AVDCRST_MAG12-3044</name>
</gene>
<keyword evidence="2" id="KW-0378">Hydrolase</keyword>
<dbReference type="Pfam" id="PF13180">
    <property type="entry name" value="PDZ_2"/>
    <property type="match status" value="1"/>
</dbReference>